<dbReference type="Pfam" id="PF06745">
    <property type="entry name" value="ATPase"/>
    <property type="match status" value="2"/>
</dbReference>
<evidence type="ECO:0000256" key="3">
    <source>
        <dbReference type="ARBA" id="ARBA00022679"/>
    </source>
</evidence>
<evidence type="ECO:0000256" key="6">
    <source>
        <dbReference type="ARBA" id="ARBA00022801"/>
    </source>
</evidence>
<dbReference type="InterPro" id="IPR010624">
    <property type="entry name" value="KaiC_dom"/>
</dbReference>
<feature type="domain" description="KaiC" evidence="7">
    <location>
        <begin position="12"/>
        <end position="251"/>
    </location>
</feature>
<dbReference type="Gene3D" id="3.40.50.300">
    <property type="entry name" value="P-loop containing nucleotide triphosphate hydrolases"/>
    <property type="match status" value="2"/>
</dbReference>
<dbReference type="PROSITE" id="PS51146">
    <property type="entry name" value="KAIC"/>
    <property type="match status" value="2"/>
</dbReference>
<keyword evidence="4" id="KW-0677">Repeat</keyword>
<dbReference type="OrthoDB" id="9787927at2"/>
<dbReference type="EMBL" id="BANB01000238">
    <property type="protein sequence ID" value="GAN77111.1"/>
    <property type="molecule type" value="Genomic_DNA"/>
</dbReference>
<dbReference type="PIRSF" id="PIRSF039117">
    <property type="entry name" value="KaiC"/>
    <property type="match status" value="1"/>
</dbReference>
<keyword evidence="9" id="KW-1185">Reference proteome</keyword>
<dbReference type="SUPFAM" id="SSF52540">
    <property type="entry name" value="P-loop containing nucleoside triphosphate hydrolases"/>
    <property type="match status" value="2"/>
</dbReference>
<organism evidence="8 9">
    <name type="scientific">Acidisphaera rubrifaciens HS-AP3</name>
    <dbReference type="NCBI Taxonomy" id="1231350"/>
    <lineage>
        <taxon>Bacteria</taxon>
        <taxon>Pseudomonadati</taxon>
        <taxon>Pseudomonadota</taxon>
        <taxon>Alphaproteobacteria</taxon>
        <taxon>Acetobacterales</taxon>
        <taxon>Acetobacteraceae</taxon>
        <taxon>Acidisphaera</taxon>
    </lineage>
</organism>
<dbReference type="GO" id="GO:0005524">
    <property type="term" value="F:ATP binding"/>
    <property type="evidence" value="ECO:0007669"/>
    <property type="project" value="InterPro"/>
</dbReference>
<evidence type="ECO:0000256" key="4">
    <source>
        <dbReference type="ARBA" id="ARBA00022737"/>
    </source>
</evidence>
<comment type="caution">
    <text evidence="8">The sequence shown here is derived from an EMBL/GenBank/DDBJ whole genome shotgun (WGS) entry which is preliminary data.</text>
</comment>
<dbReference type="EC" id="2.7.11.1" evidence="1"/>
<dbReference type="PRINTS" id="PR01874">
    <property type="entry name" value="DNAREPAIRADA"/>
</dbReference>
<name>A0A0D6P719_9PROT</name>
<dbReference type="InterPro" id="IPR027417">
    <property type="entry name" value="P-loop_NTPase"/>
</dbReference>
<dbReference type="InterPro" id="IPR014774">
    <property type="entry name" value="KaiC-like_dom"/>
</dbReference>
<dbReference type="InterPro" id="IPR003593">
    <property type="entry name" value="AAA+_ATPase"/>
</dbReference>
<keyword evidence="2" id="KW-0597">Phosphoprotein</keyword>
<protein>
    <recommendedName>
        <fullName evidence="1">non-specific serine/threonine protein kinase</fullName>
        <ecNumber evidence="1">2.7.11.1</ecNumber>
    </recommendedName>
</protein>
<dbReference type="AlphaFoldDB" id="A0A0D6P719"/>
<keyword evidence="6" id="KW-0378">Hydrolase</keyword>
<proteinExistence type="predicted"/>
<evidence type="ECO:0000256" key="1">
    <source>
        <dbReference type="ARBA" id="ARBA00012513"/>
    </source>
</evidence>
<feature type="domain" description="KaiC" evidence="7">
    <location>
        <begin position="253"/>
        <end position="485"/>
    </location>
</feature>
<dbReference type="SMART" id="SM00382">
    <property type="entry name" value="AAA"/>
    <property type="match status" value="2"/>
</dbReference>
<dbReference type="Proteomes" id="UP000032680">
    <property type="component" value="Unassembled WGS sequence"/>
</dbReference>
<dbReference type="InterPro" id="IPR030665">
    <property type="entry name" value="KaiC"/>
</dbReference>
<dbReference type="CDD" id="cd19488">
    <property type="entry name" value="KaiC-like_N"/>
    <property type="match status" value="1"/>
</dbReference>
<keyword evidence="3" id="KW-0808">Transferase</keyword>
<dbReference type="PANTHER" id="PTHR42926">
    <property type="match status" value="1"/>
</dbReference>
<evidence type="ECO:0000313" key="8">
    <source>
        <dbReference type="EMBL" id="GAN77111.1"/>
    </source>
</evidence>
<sequence>MSSGETAVTLSETVGSGIEGLDNVLVGGYRRNRLYLVEGQPGTGKTTLALQFLIDGARNGEKCLYITLAETEDELRTGAASHGWDLDGIDVFELLPPESLLDEKQQQSLLYSSDLELGETTRSIIEAIERTKPLRVVFDSLSEIRLLAQSSLRYRRQLLALKHYFSRHGASVLFLDDLTADPSERTAHSIAHGVLQLEEVAPEYGAERRRLRVVKCRGQAFRGGFHDVVLAHGGLRVFPRLVAAEHHRNFGRDQLQSGIVELDALLGGGLERGSSALILGPSGIGKSLLTLQFLKQAVSRGERAAMFAFDEDIGLLTARAAHLGIDLKAMRDSGALMLVQVDAAELSPGEFAHTVRTCIEKHHALTVVIDSLNGYHMAMPDERFLLLHMHELLMYLNRRGVSTFLTVAQHGVVGDMRSPFDVTYLSDAVLLLRYFESRGRMLRALSVIKKRTGSHEDTIREFRITESGFQLGSPLTEFEGVMSGVPIYTGTSDPRTHLSNE</sequence>
<dbReference type="GO" id="GO:0004674">
    <property type="term" value="F:protein serine/threonine kinase activity"/>
    <property type="evidence" value="ECO:0007669"/>
    <property type="project" value="UniProtKB-EC"/>
</dbReference>
<keyword evidence="5" id="KW-0418">Kinase</keyword>
<dbReference type="RefSeq" id="WP_048861095.1">
    <property type="nucleotide sequence ID" value="NZ_BANB01000238.1"/>
</dbReference>
<evidence type="ECO:0000313" key="9">
    <source>
        <dbReference type="Proteomes" id="UP000032680"/>
    </source>
</evidence>
<evidence type="ECO:0000256" key="5">
    <source>
        <dbReference type="ARBA" id="ARBA00022777"/>
    </source>
</evidence>
<reference evidence="8 9" key="1">
    <citation type="submission" date="2012-11" db="EMBL/GenBank/DDBJ databases">
        <title>Whole genome sequence of Acidisphaera rubrifaciens HS-AP3.</title>
        <authorList>
            <person name="Azuma Y."/>
            <person name="Higashiura N."/>
            <person name="Hirakawa H."/>
            <person name="Matsushita K."/>
        </authorList>
    </citation>
    <scope>NUCLEOTIDE SEQUENCE [LARGE SCALE GENOMIC DNA]</scope>
    <source>
        <strain evidence="8 9">HS-AP3</strain>
    </source>
</reference>
<evidence type="ECO:0000256" key="2">
    <source>
        <dbReference type="ARBA" id="ARBA00022553"/>
    </source>
</evidence>
<dbReference type="InterPro" id="IPR051347">
    <property type="entry name" value="Circadian_clock_KaiC-rel"/>
</dbReference>
<gene>
    <name evidence="8" type="ORF">Asru_0238_07</name>
</gene>
<dbReference type="PANTHER" id="PTHR42926:SF1">
    <property type="entry name" value="CIRCADIAN CLOCK OSCILLATOR PROTEIN KAIC 1"/>
    <property type="match status" value="1"/>
</dbReference>
<dbReference type="GO" id="GO:0016787">
    <property type="term" value="F:hydrolase activity"/>
    <property type="evidence" value="ECO:0007669"/>
    <property type="project" value="UniProtKB-KW"/>
</dbReference>
<accession>A0A0D6P719</accession>
<evidence type="ECO:0000259" key="7">
    <source>
        <dbReference type="PROSITE" id="PS51146"/>
    </source>
</evidence>